<evidence type="ECO:0000313" key="2">
    <source>
        <dbReference type="Proteomes" id="UP000245697"/>
    </source>
</evidence>
<reference evidence="1 2" key="1">
    <citation type="submission" date="2018-05" db="EMBL/GenBank/DDBJ databases">
        <title>Genomic Encyclopedia of Archaeal and Bacterial Type Strains, Phase II (KMG-II): from individual species to whole genera.</title>
        <authorList>
            <person name="Goeker M."/>
        </authorList>
    </citation>
    <scope>NUCLEOTIDE SEQUENCE [LARGE SCALE GENOMIC DNA]</scope>
    <source>
        <strain evidence="1 2">DSM 45184</strain>
    </source>
</reference>
<protein>
    <submittedName>
        <fullName evidence="1">Putative metal-dependent hydrolase</fullName>
    </submittedName>
</protein>
<dbReference type="PANTHER" id="PTHR39456">
    <property type="entry name" value="METAL-DEPENDENT HYDROLASE"/>
    <property type="match status" value="1"/>
</dbReference>
<dbReference type="GO" id="GO:0016787">
    <property type="term" value="F:hydrolase activity"/>
    <property type="evidence" value="ECO:0007669"/>
    <property type="project" value="UniProtKB-KW"/>
</dbReference>
<keyword evidence="1" id="KW-0378">Hydrolase</keyword>
<comment type="caution">
    <text evidence="1">The sequence shown here is derived from an EMBL/GenBank/DDBJ whole genome shotgun (WGS) entry which is preliminary data.</text>
</comment>
<dbReference type="InterPro" id="IPR016516">
    <property type="entry name" value="UCP07580"/>
</dbReference>
<dbReference type="EMBL" id="QGGR01000001">
    <property type="protein sequence ID" value="PWK52032.1"/>
    <property type="molecule type" value="Genomic_DNA"/>
</dbReference>
<dbReference type="Proteomes" id="UP000245697">
    <property type="component" value="Unassembled WGS sequence"/>
</dbReference>
<dbReference type="PANTHER" id="PTHR39456:SF1">
    <property type="entry name" value="METAL-DEPENDENT HYDROLASE"/>
    <property type="match status" value="1"/>
</dbReference>
<keyword evidence="2" id="KW-1185">Reference proteome</keyword>
<dbReference type="AlphaFoldDB" id="A0A316FUQ2"/>
<dbReference type="RefSeq" id="WP_109588485.1">
    <property type="nucleotide sequence ID" value="NZ_BONA01000022.1"/>
</dbReference>
<gene>
    <name evidence="1" type="ORF">BC793_10141</name>
</gene>
<organism evidence="1 2">
    <name type="scientific">Actinoplanes xinjiangensis</name>
    <dbReference type="NCBI Taxonomy" id="512350"/>
    <lineage>
        <taxon>Bacteria</taxon>
        <taxon>Bacillati</taxon>
        <taxon>Actinomycetota</taxon>
        <taxon>Actinomycetes</taxon>
        <taxon>Micromonosporales</taxon>
        <taxon>Micromonosporaceae</taxon>
        <taxon>Actinoplanes</taxon>
    </lineage>
</organism>
<name>A0A316FUQ2_9ACTN</name>
<accession>A0A316FUQ2</accession>
<proteinExistence type="predicted"/>
<dbReference type="OrthoDB" id="4762955at2"/>
<evidence type="ECO:0000313" key="1">
    <source>
        <dbReference type="EMBL" id="PWK52032.1"/>
    </source>
</evidence>
<dbReference type="Pfam" id="PF10118">
    <property type="entry name" value="Metal_hydrol"/>
    <property type="match status" value="1"/>
</dbReference>
<sequence>MTDLPIRRINFRLDESIPFQWLPSHPKFGLMCNAISIIAVAFEKFIVASTRKAMPLITDPAAAEEAESFLRQEAQHANNHRRHVAALVAQYPGLQEVVDEAVASYDDLLRTRPLEWQLAYTADLEATFTPLFKIMLDHEDVLFRPGDERVASLFLWHFCEEVEHRSSALVVFDAVVHNRWYRSRVTKATFSHVMTVYRNILRGFDRHVPETDRRAGYHNISPDGVRREEALTRLPLAGGLRKRFGIAPPSPFAPAGNAEMAALVYRLLRSQVPHHRPAGEPLPAFAADWFAAYDQGLDLSMYYTATAR</sequence>